<evidence type="ECO:0000256" key="9">
    <source>
        <dbReference type="PROSITE-ProRule" id="PRU10100"/>
    </source>
</evidence>
<dbReference type="SMART" id="SM00870">
    <property type="entry name" value="Asparaginase"/>
    <property type="match status" value="1"/>
</dbReference>
<dbReference type="Gene3D" id="3.40.50.1170">
    <property type="entry name" value="L-asparaginase, N-terminal domain"/>
    <property type="match status" value="1"/>
</dbReference>
<dbReference type="GO" id="GO:0004067">
    <property type="term" value="F:asparaginase activity"/>
    <property type="evidence" value="ECO:0007669"/>
    <property type="project" value="UniProtKB-UniRule"/>
</dbReference>
<dbReference type="PANTHER" id="PTHR11707:SF28">
    <property type="entry name" value="60 KDA LYSOPHOSPHOLIPASE"/>
    <property type="match status" value="1"/>
</dbReference>
<dbReference type="InterPro" id="IPR041725">
    <property type="entry name" value="L-asparaginase_I"/>
</dbReference>
<evidence type="ECO:0000256" key="1">
    <source>
        <dbReference type="ARBA" id="ARBA00012920"/>
    </source>
</evidence>
<dbReference type="SUPFAM" id="SSF53774">
    <property type="entry name" value="Glutaminase/Asparaginase"/>
    <property type="match status" value="1"/>
</dbReference>
<evidence type="ECO:0000256" key="2">
    <source>
        <dbReference type="ARBA" id="ARBA00022737"/>
    </source>
</evidence>
<dbReference type="CDD" id="cd08963">
    <property type="entry name" value="L-asparaginase_I"/>
    <property type="match status" value="1"/>
</dbReference>
<comment type="similarity">
    <text evidence="5">In the N-terminal section; belongs to the asparaginase 1 family.</text>
</comment>
<dbReference type="PIRSF" id="PIRSF500176">
    <property type="entry name" value="L_ASNase"/>
    <property type="match status" value="1"/>
</dbReference>
<dbReference type="OrthoDB" id="542841at2759"/>
<dbReference type="Proteomes" id="UP000663852">
    <property type="component" value="Unassembled WGS sequence"/>
</dbReference>
<dbReference type="PROSITE" id="PS50297">
    <property type="entry name" value="ANK_REP_REGION"/>
    <property type="match status" value="1"/>
</dbReference>
<keyword evidence="2" id="KW-0677">Repeat</keyword>
<evidence type="ECO:0000313" key="13">
    <source>
        <dbReference type="Proteomes" id="UP000663852"/>
    </source>
</evidence>
<feature type="domain" description="Asparaginase/glutaminase C-terminal" evidence="11">
    <location>
        <begin position="307"/>
        <end position="416"/>
    </location>
</feature>
<comment type="caution">
    <text evidence="12">The sequence shown here is derived from an EMBL/GenBank/DDBJ whole genome shotgun (WGS) entry which is preliminary data.</text>
</comment>
<dbReference type="FunFam" id="3.40.50.1170:FF:000003">
    <property type="entry name" value="60 kDa lysophospholipase"/>
    <property type="match status" value="1"/>
</dbReference>
<evidence type="ECO:0000259" key="11">
    <source>
        <dbReference type="Pfam" id="PF17763"/>
    </source>
</evidence>
<dbReference type="PRINTS" id="PR00139">
    <property type="entry name" value="ASNGLNASE"/>
</dbReference>
<dbReference type="InterPro" id="IPR037152">
    <property type="entry name" value="L-asparaginase_N_sf"/>
</dbReference>
<dbReference type="FunFam" id="3.40.50.40:FF:000001">
    <property type="entry name" value="L-asparaginase 1"/>
    <property type="match status" value="1"/>
</dbReference>
<proteinExistence type="inferred from homology"/>
<evidence type="ECO:0000256" key="7">
    <source>
        <dbReference type="PIRSR" id="PIRSR001220-2"/>
    </source>
</evidence>
<dbReference type="NCBIfam" id="TIGR00519">
    <property type="entry name" value="asnASE_I"/>
    <property type="match status" value="1"/>
</dbReference>
<dbReference type="EC" id="3.5.1.1" evidence="1"/>
<gene>
    <name evidence="12" type="ORF">EDS130_LOCUS22900</name>
</gene>
<dbReference type="InterPro" id="IPR036770">
    <property type="entry name" value="Ankyrin_rpt-contain_sf"/>
</dbReference>
<sequence>MSFFFRTTNKDHFQFFFFYQKNNLILLKKQPEMSAEPIVDTPSSTNERRSSDDVLLKHVTLLNAQTQKTLSKLTIPKVLVLYTGGTIGMKVVRKAYEPVSNYLPDALREMNIMHDVQFAETMSGIDVGKSFLYLPLANEECIAYYVKEYVPLLDSTNMTFDNYIHIALDIKEVYDLFDGFVILHGTDTMSYTAAALSFMLENLSKPVVLTGSQIPIFETRSDGRDNLIGSLLLAGQYRIPEVTVYFRNRLYRGNRVTKSDCEDLNAFESHNFPTLAEFRTKVQVKWDLVFDRSADGPFNVHTNLNRNVSLLRLFPGITYLTMRQFLEPPIQGVVLQTYGAGNIPTNRADLVEELRKATERDVLIVNCTQCAKGSVYYVYESATALQKVGVCSGSDMTVEAALMKLAYILGKYSSDMKLMKEKMTQNLRGEMSTSSYQTDVPTLSINWLLDETIVRTDEESIRFRRSLVPWIVSSCAQTDDIKTLQKLQQSKNGVDFNIFFPSGSMPLHVCAKHNAIQCAELFLHVAATNDHPIANEVDHVGISPLFYAILRENEAMIELLVSHGAKLSATLKPSEIGMYLCNCVKNNQLNRLKAWYKAGADLDQADYDGRTPILIAVNHNAIDCLRYLLENGKVDVSWSDNRGLTPIQIAKQRGFDSIIQLLSSYTSEQSK</sequence>
<feature type="active site" description="O-isoaspartyl threonine intermediate" evidence="6">
    <location>
        <position position="86"/>
    </location>
</feature>
<dbReference type="Pfam" id="PF12796">
    <property type="entry name" value="Ank_2"/>
    <property type="match status" value="2"/>
</dbReference>
<feature type="active site" evidence="9">
    <location>
        <position position="186"/>
    </location>
</feature>
<protein>
    <recommendedName>
        <fullName evidence="1">asparaginase</fullName>
        <ecNumber evidence="1">3.5.1.1</ecNumber>
    </recommendedName>
</protein>
<dbReference type="InterPro" id="IPR027473">
    <property type="entry name" value="L-asparaginase_C"/>
</dbReference>
<keyword evidence="3" id="KW-0378">Hydrolase</keyword>
<dbReference type="PROSITE" id="PS50088">
    <property type="entry name" value="ANK_REPEAT"/>
    <property type="match status" value="2"/>
</dbReference>
<dbReference type="InterPro" id="IPR040919">
    <property type="entry name" value="Asparaginase_C"/>
</dbReference>
<dbReference type="Pfam" id="PF00710">
    <property type="entry name" value="Asparaginase"/>
    <property type="match status" value="1"/>
</dbReference>
<feature type="binding site" evidence="7">
    <location>
        <position position="155"/>
    </location>
    <ligand>
        <name>substrate</name>
    </ligand>
</feature>
<dbReference type="InterPro" id="IPR027475">
    <property type="entry name" value="Asparaginase/glutaminase_AS2"/>
</dbReference>
<organism evidence="12 13">
    <name type="scientific">Adineta ricciae</name>
    <name type="common">Rotifer</name>
    <dbReference type="NCBI Taxonomy" id="249248"/>
    <lineage>
        <taxon>Eukaryota</taxon>
        <taxon>Metazoa</taxon>
        <taxon>Spiralia</taxon>
        <taxon>Gnathifera</taxon>
        <taxon>Rotifera</taxon>
        <taxon>Eurotatoria</taxon>
        <taxon>Bdelloidea</taxon>
        <taxon>Adinetida</taxon>
        <taxon>Adinetidae</taxon>
        <taxon>Adineta</taxon>
    </lineage>
</organism>
<dbReference type="InterPro" id="IPR036152">
    <property type="entry name" value="Asp/glu_Ase-like_sf"/>
</dbReference>
<keyword evidence="4 8" id="KW-0040">ANK repeat</keyword>
<feature type="domain" description="L-asparaginase N-terminal" evidence="10">
    <location>
        <begin position="77"/>
        <end position="288"/>
    </location>
</feature>
<dbReference type="PROSITE" id="PS51732">
    <property type="entry name" value="ASN_GLN_ASE_3"/>
    <property type="match status" value="1"/>
</dbReference>
<evidence type="ECO:0000313" key="12">
    <source>
        <dbReference type="EMBL" id="CAF1156504.1"/>
    </source>
</evidence>
<dbReference type="Pfam" id="PF17763">
    <property type="entry name" value="Asparaginase_C"/>
    <property type="match status" value="1"/>
</dbReference>
<feature type="repeat" description="ANK" evidence="8">
    <location>
        <begin position="540"/>
        <end position="572"/>
    </location>
</feature>
<dbReference type="Gene3D" id="3.40.50.40">
    <property type="match status" value="1"/>
</dbReference>
<dbReference type="SFLD" id="SFLDS00057">
    <property type="entry name" value="Glutaminase/Asparaginase"/>
    <property type="match status" value="1"/>
</dbReference>
<dbReference type="GO" id="GO:0009066">
    <property type="term" value="P:aspartate family amino acid metabolic process"/>
    <property type="evidence" value="ECO:0007669"/>
    <property type="project" value="UniProtKB-ARBA"/>
</dbReference>
<dbReference type="InterPro" id="IPR027474">
    <property type="entry name" value="L-asparaginase_N"/>
</dbReference>
<dbReference type="Gene3D" id="1.25.40.20">
    <property type="entry name" value="Ankyrin repeat-containing domain"/>
    <property type="match status" value="2"/>
</dbReference>
<evidence type="ECO:0000256" key="5">
    <source>
        <dbReference type="ARBA" id="ARBA00061199"/>
    </source>
</evidence>
<evidence type="ECO:0000256" key="8">
    <source>
        <dbReference type="PROSITE-ProRule" id="PRU00023"/>
    </source>
</evidence>
<accession>A0A814T4D9</accession>
<reference evidence="12" key="1">
    <citation type="submission" date="2021-02" db="EMBL/GenBank/DDBJ databases">
        <authorList>
            <person name="Nowell W R."/>
        </authorList>
    </citation>
    <scope>NUCLEOTIDE SEQUENCE</scope>
</reference>
<dbReference type="InterPro" id="IPR006034">
    <property type="entry name" value="Asparaginase/glutaminase-like"/>
</dbReference>
<name>A0A814T4D9_ADIRI</name>
<dbReference type="SUPFAM" id="SSF48403">
    <property type="entry name" value="Ankyrin repeat"/>
    <property type="match status" value="1"/>
</dbReference>
<dbReference type="PIRSF" id="PIRSF001220">
    <property type="entry name" value="L-ASNase_gatD"/>
    <property type="match status" value="1"/>
</dbReference>
<dbReference type="PROSITE" id="PS00917">
    <property type="entry name" value="ASN_GLN_ASE_2"/>
    <property type="match status" value="1"/>
</dbReference>
<feature type="binding site" evidence="7">
    <location>
        <begin position="186"/>
        <end position="187"/>
    </location>
    <ligand>
        <name>substrate</name>
    </ligand>
</feature>
<evidence type="ECO:0000259" key="10">
    <source>
        <dbReference type="Pfam" id="PF00710"/>
    </source>
</evidence>
<dbReference type="InterPro" id="IPR002110">
    <property type="entry name" value="Ankyrin_rpt"/>
</dbReference>
<evidence type="ECO:0000256" key="3">
    <source>
        <dbReference type="ARBA" id="ARBA00022801"/>
    </source>
</evidence>
<dbReference type="PANTHER" id="PTHR11707">
    <property type="entry name" value="L-ASPARAGINASE"/>
    <property type="match status" value="1"/>
</dbReference>
<feature type="repeat" description="ANK" evidence="8">
    <location>
        <begin position="608"/>
        <end position="632"/>
    </location>
</feature>
<dbReference type="AlphaFoldDB" id="A0A814T4D9"/>
<dbReference type="EMBL" id="CAJNOJ010000122">
    <property type="protein sequence ID" value="CAF1156504.1"/>
    <property type="molecule type" value="Genomic_DNA"/>
</dbReference>
<dbReference type="InterPro" id="IPR006033">
    <property type="entry name" value="AsnA_fam"/>
</dbReference>
<dbReference type="SMART" id="SM00248">
    <property type="entry name" value="ANK"/>
    <property type="match status" value="4"/>
</dbReference>
<evidence type="ECO:0000256" key="6">
    <source>
        <dbReference type="PIRSR" id="PIRSR001220-1"/>
    </source>
</evidence>
<evidence type="ECO:0000256" key="4">
    <source>
        <dbReference type="ARBA" id="ARBA00023043"/>
    </source>
</evidence>